<evidence type="ECO:0000313" key="4">
    <source>
        <dbReference type="EMBL" id="ABP53600.1"/>
    </source>
</evidence>
<dbReference type="eggNOG" id="COG1051">
    <property type="taxonomic scope" value="Bacteria"/>
</dbReference>
<evidence type="ECO:0000256" key="1">
    <source>
        <dbReference type="ARBA" id="ARBA00001946"/>
    </source>
</evidence>
<dbReference type="HOGENOM" id="CLU_119083_1_0_11"/>
<proteinExistence type="predicted"/>
<feature type="domain" description="Nudix hydrolase" evidence="3">
    <location>
        <begin position="32"/>
        <end position="168"/>
    </location>
</feature>
<dbReference type="PROSITE" id="PS51462">
    <property type="entry name" value="NUDIX"/>
    <property type="match status" value="1"/>
</dbReference>
<dbReference type="InterPro" id="IPR015797">
    <property type="entry name" value="NUDIX_hydrolase-like_dom_sf"/>
</dbReference>
<keyword evidence="2 4" id="KW-0378">Hydrolase</keyword>
<dbReference type="SUPFAM" id="SSF55811">
    <property type="entry name" value="Nudix"/>
    <property type="match status" value="1"/>
</dbReference>
<dbReference type="Proteomes" id="UP000000235">
    <property type="component" value="Chromosome"/>
</dbReference>
<keyword evidence="5" id="KW-1185">Reference proteome</keyword>
<dbReference type="Gene3D" id="3.90.79.10">
    <property type="entry name" value="Nucleoside Triphosphate Pyrophosphohydrolase"/>
    <property type="match status" value="1"/>
</dbReference>
<gene>
    <name evidence="4" type="ordered locus">Strop_1129</name>
</gene>
<organism evidence="4 5">
    <name type="scientific">Salinispora tropica (strain ATCC BAA-916 / DSM 44818 / JCM 13857 / NBRC 105044 / CNB-440)</name>
    <dbReference type="NCBI Taxonomy" id="369723"/>
    <lineage>
        <taxon>Bacteria</taxon>
        <taxon>Bacillati</taxon>
        <taxon>Actinomycetota</taxon>
        <taxon>Actinomycetes</taxon>
        <taxon>Micromonosporales</taxon>
        <taxon>Micromonosporaceae</taxon>
        <taxon>Salinispora</taxon>
    </lineage>
</organism>
<dbReference type="KEGG" id="stp:Strop_1129"/>
<dbReference type="Pfam" id="PF00293">
    <property type="entry name" value="NUDIX"/>
    <property type="match status" value="1"/>
</dbReference>
<dbReference type="InterPro" id="IPR000086">
    <property type="entry name" value="NUDIX_hydrolase_dom"/>
</dbReference>
<comment type="cofactor">
    <cofactor evidence="1">
        <name>Mg(2+)</name>
        <dbReference type="ChEBI" id="CHEBI:18420"/>
    </cofactor>
</comment>
<dbReference type="PANTHER" id="PTHR43046">
    <property type="entry name" value="GDP-MANNOSE MANNOSYL HYDROLASE"/>
    <property type="match status" value="1"/>
</dbReference>
<accession>A4X400</accession>
<dbReference type="PANTHER" id="PTHR43046:SF14">
    <property type="entry name" value="MUTT_NUDIX FAMILY PROTEIN"/>
    <property type="match status" value="1"/>
</dbReference>
<evidence type="ECO:0000313" key="5">
    <source>
        <dbReference type="Proteomes" id="UP000000235"/>
    </source>
</evidence>
<dbReference type="GO" id="GO:0016787">
    <property type="term" value="F:hydrolase activity"/>
    <property type="evidence" value="ECO:0007669"/>
    <property type="project" value="UniProtKB-KW"/>
</dbReference>
<name>A4X400_SALTO</name>
<evidence type="ECO:0000259" key="3">
    <source>
        <dbReference type="PROSITE" id="PS51462"/>
    </source>
</evidence>
<dbReference type="CDD" id="cd04669">
    <property type="entry name" value="NUDIX_Hydrolase"/>
    <property type="match status" value="1"/>
</dbReference>
<dbReference type="AlphaFoldDB" id="A4X400"/>
<sequence length="180" mass="19355">MGCQPVGTMDQSGAPLSGGGARAWLGSVVRRIVRRSVRAILVDGDGRLVLIKRIRPGQVPYWTTPGGGVESTDVCLEAALRRELREEVGGEAGRLVPVFLFSTPVGAGVSVQHFFAGRLLRLRVEARSGPEFADPARGEYQLDRVAIDELHAVELKPDVLRVFIAAHEEALLSVYDDGAG</sequence>
<evidence type="ECO:0000256" key="2">
    <source>
        <dbReference type="ARBA" id="ARBA00022801"/>
    </source>
</evidence>
<reference evidence="5" key="1">
    <citation type="journal article" date="2007" name="Proc. Natl. Acad. Sci. U.S.A.">
        <title>Genome sequencing reveals complex secondary metabolome in the marine actinomycete Salinispora tropica.</title>
        <authorList>
            <person name="Udwary D.W."/>
            <person name="Zeigler L."/>
            <person name="Asolkar R.N."/>
            <person name="Singan V."/>
            <person name="Lapidus A."/>
            <person name="Fenical W."/>
            <person name="Jensen P.R."/>
            <person name="Moore B.S."/>
        </authorList>
    </citation>
    <scope>NUCLEOTIDE SEQUENCE [LARGE SCALE GENOMIC DNA]</scope>
    <source>
        <strain evidence="5">ATCC BAA-916 / DSM 44818 / CNB-440</strain>
    </source>
</reference>
<protein>
    <submittedName>
        <fullName evidence="4">NUDIX hydrolase</fullName>
    </submittedName>
</protein>
<dbReference type="EMBL" id="CP000667">
    <property type="protein sequence ID" value="ABP53600.1"/>
    <property type="molecule type" value="Genomic_DNA"/>
</dbReference>